<keyword evidence="9" id="KW-0289">Folate biosynthesis</keyword>
<keyword evidence="6" id="KW-0547">Nucleotide-binding</keyword>
<evidence type="ECO:0000259" key="13">
    <source>
        <dbReference type="PROSITE" id="PS00794"/>
    </source>
</evidence>
<accession>A0A0K8QR60</accession>
<dbReference type="EMBL" id="DF952378">
    <property type="protein sequence ID" value="GAN43762.1"/>
    <property type="molecule type" value="Genomic_DNA"/>
</dbReference>
<evidence type="ECO:0000256" key="6">
    <source>
        <dbReference type="ARBA" id="ARBA00022741"/>
    </source>
</evidence>
<dbReference type="PANTHER" id="PTHR43071:SF1">
    <property type="entry name" value="2-AMINO-4-HYDROXY-6-HYDROXYMETHYLDIHYDROPTERIDINE PYROPHOSPHOKINASE"/>
    <property type="match status" value="1"/>
</dbReference>
<evidence type="ECO:0000256" key="4">
    <source>
        <dbReference type="ARBA" id="ARBA00016218"/>
    </source>
</evidence>
<feature type="domain" description="7,8-dihydro-6-hydroxymethylpterin-pyrophosphokinase" evidence="13">
    <location>
        <begin position="89"/>
        <end position="100"/>
    </location>
</feature>
<name>A0A0K8QR60_9GAMM</name>
<dbReference type="PANTHER" id="PTHR43071">
    <property type="entry name" value="2-AMINO-4-HYDROXY-6-HYDROXYMETHYLDIHYDROPTERIDINE PYROPHOSPHOKINASE"/>
    <property type="match status" value="1"/>
</dbReference>
<dbReference type="AlphaFoldDB" id="A0A0K8QR60"/>
<keyword evidence="7 15" id="KW-0418">Kinase</keyword>
<evidence type="ECO:0000256" key="3">
    <source>
        <dbReference type="ARBA" id="ARBA00013253"/>
    </source>
</evidence>
<evidence type="ECO:0000313" key="14">
    <source>
        <dbReference type="EMBL" id="GAN43762.1"/>
    </source>
</evidence>
<organism evidence="15">
    <name type="scientific">Mizugakiibacter sediminis</name>
    <dbReference type="NCBI Taxonomy" id="1475481"/>
    <lineage>
        <taxon>Bacteria</taxon>
        <taxon>Pseudomonadati</taxon>
        <taxon>Pseudomonadota</taxon>
        <taxon>Gammaproteobacteria</taxon>
        <taxon>Lysobacterales</taxon>
        <taxon>Rhodanobacteraceae</taxon>
        <taxon>Mizugakiibacter</taxon>
    </lineage>
</organism>
<evidence type="ECO:0000256" key="10">
    <source>
        <dbReference type="ARBA" id="ARBA00029409"/>
    </source>
</evidence>
<dbReference type="UniPathway" id="UPA00077">
    <property type="reaction ID" value="UER00155"/>
</dbReference>
<dbReference type="GO" id="GO:0016301">
    <property type="term" value="F:kinase activity"/>
    <property type="evidence" value="ECO:0007669"/>
    <property type="project" value="UniProtKB-KW"/>
</dbReference>
<dbReference type="Gene3D" id="3.30.70.560">
    <property type="entry name" value="7,8-Dihydro-6-hydroxymethylpterin-pyrophosphokinase HPPK"/>
    <property type="match status" value="1"/>
</dbReference>
<dbReference type="RefSeq" id="WP_062537975.1">
    <property type="nucleotide sequence ID" value="NZ_DF970270.1"/>
</dbReference>
<dbReference type="HOGENOM" id="CLU_097916_1_2_6"/>
<comment type="pathway">
    <text evidence="1">Cofactor biosynthesis; tetrahydrofolate biosynthesis; 2-amino-4-hydroxy-6-hydroxymethyl-7,8-dihydropteridine diphosphate from 7,8-dihydroneopterin triphosphate: step 4/4.</text>
</comment>
<dbReference type="GO" id="GO:0003848">
    <property type="term" value="F:2-amino-4-hydroxy-6-hydroxymethyldihydropteridine diphosphokinase activity"/>
    <property type="evidence" value="ECO:0007669"/>
    <property type="project" value="UniProtKB-EC"/>
</dbReference>
<comment type="similarity">
    <text evidence="2">Belongs to the HPPK family.</text>
</comment>
<reference evidence="14" key="1">
    <citation type="submission" date="2015-03" db="EMBL/GenBank/DDBJ databases">
        <title>Draft genome sequence of Mizugakiibacter sediminis skMP5.</title>
        <authorList>
            <person name="Watanabe T."/>
            <person name="Kojima H."/>
            <person name="Fukui M."/>
        </authorList>
    </citation>
    <scope>NUCLEOTIDE SEQUENCE</scope>
    <source>
        <strain evidence="14">SkMP5</strain>
    </source>
</reference>
<dbReference type="OrthoDB" id="9808041at2"/>
<keyword evidence="5" id="KW-0808">Transferase</keyword>
<evidence type="ECO:0000256" key="11">
    <source>
        <dbReference type="ARBA" id="ARBA00029766"/>
    </source>
</evidence>
<dbReference type="NCBIfam" id="TIGR01498">
    <property type="entry name" value="folK"/>
    <property type="match status" value="1"/>
</dbReference>
<evidence type="ECO:0000256" key="8">
    <source>
        <dbReference type="ARBA" id="ARBA00022840"/>
    </source>
</evidence>
<evidence type="ECO:0000313" key="15">
    <source>
        <dbReference type="EMBL" id="GAP67429.1"/>
    </source>
</evidence>
<gene>
    <name evidence="14" type="ORF">MBSD_0272</name>
    <name evidence="15" type="ORF">MBSD_n2753</name>
</gene>
<dbReference type="InterPro" id="IPR000550">
    <property type="entry name" value="Hppk"/>
</dbReference>
<evidence type="ECO:0000256" key="1">
    <source>
        <dbReference type="ARBA" id="ARBA00005051"/>
    </source>
</evidence>
<dbReference type="Proteomes" id="UP000253740">
    <property type="component" value="Unassembled WGS sequence"/>
</dbReference>
<comment type="function">
    <text evidence="10">Catalyzes the transfer of pyrophosphate from adenosine triphosphate (ATP) to 6-hydroxymethyl-7,8-dihydropterin, an enzymatic step in folate biosynthesis pathway.</text>
</comment>
<evidence type="ECO:0000256" key="2">
    <source>
        <dbReference type="ARBA" id="ARBA00005810"/>
    </source>
</evidence>
<dbReference type="STRING" id="1475481.GCA_000953855_02799"/>
<evidence type="ECO:0000256" key="12">
    <source>
        <dbReference type="ARBA" id="ARBA00033413"/>
    </source>
</evidence>
<evidence type="ECO:0000256" key="7">
    <source>
        <dbReference type="ARBA" id="ARBA00022777"/>
    </source>
</evidence>
<dbReference type="PROSITE" id="PS00794">
    <property type="entry name" value="HPPK"/>
    <property type="match status" value="1"/>
</dbReference>
<dbReference type="GO" id="GO:0046654">
    <property type="term" value="P:tetrahydrofolate biosynthetic process"/>
    <property type="evidence" value="ECO:0007669"/>
    <property type="project" value="UniProtKB-UniPathway"/>
</dbReference>
<dbReference type="InterPro" id="IPR035907">
    <property type="entry name" value="Hppk_sf"/>
</dbReference>
<proteinExistence type="inferred from homology"/>
<evidence type="ECO:0000256" key="5">
    <source>
        <dbReference type="ARBA" id="ARBA00022679"/>
    </source>
</evidence>
<keyword evidence="16" id="KW-1185">Reference proteome</keyword>
<protein>
    <recommendedName>
        <fullName evidence="4">2-amino-4-hydroxy-6-hydroxymethyldihydropteridine pyrophosphokinase</fullName>
        <ecNumber evidence="3">2.7.6.3</ecNumber>
    </recommendedName>
    <alternativeName>
        <fullName evidence="11">6-hydroxymethyl-7,8-dihydropterin pyrophosphokinase</fullName>
    </alternativeName>
    <alternativeName>
        <fullName evidence="12">7,8-dihydro-6-hydroxymethylpterin-pyrophosphokinase</fullName>
    </alternativeName>
</protein>
<dbReference type="Pfam" id="PF01288">
    <property type="entry name" value="HPPK"/>
    <property type="match status" value="1"/>
</dbReference>
<reference evidence="15" key="2">
    <citation type="submission" date="2015-08" db="EMBL/GenBank/DDBJ databases">
        <title>Complete DNA Sequence of Pseudomonas syringae pv. actinidiae, the Causal Agent of Kiwifruit Canker Disease.</title>
        <authorList>
            <person name="Rikkerink E.H.A."/>
            <person name="Fineran P.C."/>
        </authorList>
    </citation>
    <scope>NUCLEOTIDE SEQUENCE</scope>
    <source>
        <strain evidence="15">SkMP5</strain>
    </source>
</reference>
<dbReference type="EC" id="2.7.6.3" evidence="3"/>
<evidence type="ECO:0000256" key="9">
    <source>
        <dbReference type="ARBA" id="ARBA00022909"/>
    </source>
</evidence>
<keyword evidence="8" id="KW-0067">ATP-binding</keyword>
<evidence type="ECO:0000313" key="16">
    <source>
        <dbReference type="Proteomes" id="UP000253740"/>
    </source>
</evidence>
<dbReference type="SUPFAM" id="SSF55083">
    <property type="entry name" value="6-hydroxymethyl-7,8-dihydropterin pyrophosphokinase, HPPK"/>
    <property type="match status" value="1"/>
</dbReference>
<sequence length="162" mass="17799">MARAYVALGSNLDDPRAQVLRGCAALAYLPHTRLLRRSPLYLTPPWGLAEQPAFVNAVAELETELTPRTLLRALLEVERSFGRDRGGPRWGPRTLDLDLLLYGDRVLAEDDLQLPHPRLAERAFVLRPLADLAPDLHVPGQGRVDALLARVDAGGCVPLDDA</sequence>
<dbReference type="EMBL" id="DF970270">
    <property type="protein sequence ID" value="GAP67429.1"/>
    <property type="molecule type" value="Genomic_DNA"/>
</dbReference>
<dbReference type="CDD" id="cd00483">
    <property type="entry name" value="HPPK"/>
    <property type="match status" value="1"/>
</dbReference>
<dbReference type="GO" id="GO:0046656">
    <property type="term" value="P:folic acid biosynthetic process"/>
    <property type="evidence" value="ECO:0007669"/>
    <property type="project" value="UniProtKB-KW"/>
</dbReference>
<dbReference type="GO" id="GO:0005524">
    <property type="term" value="F:ATP binding"/>
    <property type="evidence" value="ECO:0007669"/>
    <property type="project" value="UniProtKB-KW"/>
</dbReference>